<evidence type="ECO:0000256" key="3">
    <source>
        <dbReference type="ARBA" id="ARBA00022572"/>
    </source>
</evidence>
<dbReference type="Gene3D" id="3.10.250.10">
    <property type="entry name" value="SRCR-like domain"/>
    <property type="match status" value="1"/>
</dbReference>
<protein>
    <submittedName>
        <fullName evidence="18">Uncharacterized protein</fullName>
    </submittedName>
</protein>
<feature type="domain" description="SRCR" evidence="16">
    <location>
        <begin position="99"/>
        <end position="203"/>
    </location>
</feature>
<feature type="domain" description="C-type lectin" evidence="14">
    <location>
        <begin position="217"/>
        <end position="371"/>
    </location>
</feature>
<dbReference type="Pfam" id="PF00057">
    <property type="entry name" value="Ldl_recept_a"/>
    <property type="match status" value="2"/>
</dbReference>
<dbReference type="Pfam" id="PF00059">
    <property type="entry name" value="Lectin_C"/>
    <property type="match status" value="1"/>
</dbReference>
<dbReference type="CDD" id="cd01099">
    <property type="entry name" value="PAN_AP_HGF"/>
    <property type="match status" value="1"/>
</dbReference>
<feature type="disulfide bond" evidence="9">
    <location>
        <begin position="442"/>
        <end position="465"/>
    </location>
</feature>
<evidence type="ECO:0000256" key="12">
    <source>
        <dbReference type="SAM" id="MobiDB-lite"/>
    </source>
</evidence>
<feature type="compositionally biased region" description="Basic residues" evidence="12">
    <location>
        <begin position="294"/>
        <end position="308"/>
    </location>
</feature>
<dbReference type="PROSITE" id="PS50041">
    <property type="entry name" value="C_TYPE_LECTIN_2"/>
    <property type="match status" value="1"/>
</dbReference>
<dbReference type="InterPro" id="IPR036772">
    <property type="entry name" value="SRCR-like_dom_sf"/>
</dbReference>
<dbReference type="SUPFAM" id="SSF57440">
    <property type="entry name" value="Kringle-like"/>
    <property type="match status" value="1"/>
</dbReference>
<feature type="non-terminal residue" evidence="18">
    <location>
        <position position="1"/>
    </location>
</feature>
<dbReference type="PROSITE" id="PS00021">
    <property type="entry name" value="KRINGLE_1"/>
    <property type="match status" value="1"/>
</dbReference>
<evidence type="ECO:0000259" key="14">
    <source>
        <dbReference type="PROSITE" id="PS50041"/>
    </source>
</evidence>
<dbReference type="PROSITE" id="PS00420">
    <property type="entry name" value="SRCR_1"/>
    <property type="match status" value="1"/>
</dbReference>
<dbReference type="GO" id="GO:0005576">
    <property type="term" value="C:extracellular region"/>
    <property type="evidence" value="ECO:0007669"/>
    <property type="project" value="UniProtKB-SubCell"/>
</dbReference>
<evidence type="ECO:0000256" key="13">
    <source>
        <dbReference type="SAM" id="SignalP"/>
    </source>
</evidence>
<reference evidence="18" key="1">
    <citation type="submission" date="2021-04" db="EMBL/GenBank/DDBJ databases">
        <authorList>
            <consortium name="Molecular Ecology Group"/>
        </authorList>
    </citation>
    <scope>NUCLEOTIDE SEQUENCE</scope>
</reference>
<feature type="domain" description="Apple" evidence="17">
    <location>
        <begin position="526"/>
        <end position="614"/>
    </location>
</feature>
<keyword evidence="7" id="KW-0720">Serine protease</keyword>
<dbReference type="GO" id="GO:0008236">
    <property type="term" value="F:serine-type peptidase activity"/>
    <property type="evidence" value="ECO:0007669"/>
    <property type="project" value="UniProtKB-KW"/>
</dbReference>
<keyword evidence="19" id="KW-1185">Reference proteome</keyword>
<dbReference type="InterPro" id="IPR003609">
    <property type="entry name" value="Pan_app"/>
</dbReference>
<evidence type="ECO:0000256" key="10">
    <source>
        <dbReference type="PROSITE-ProRule" id="PRU00124"/>
    </source>
</evidence>
<dbReference type="SMART" id="SM00473">
    <property type="entry name" value="PAN_AP"/>
    <property type="match status" value="1"/>
</dbReference>
<dbReference type="Gene3D" id="4.10.400.10">
    <property type="entry name" value="Low-density Lipoprotein Receptor"/>
    <property type="match status" value="2"/>
</dbReference>
<sequence length="651" mass="72735">MYCLLLCISVILLTSDVLANGNFRNGKRQSAIRGKVILTRSRYGKNESSTVATDLPTKNGKSTVLLDSLLMLQMLLNADTAEAVNKPKPLVYPYSGELIRLRGNGGFLNAGLVEVYRAGRWGYVCDDRWDLKDATVACRQLGFTMGASSAVSINETLSELQRSTASMVMDDVQCLGTESSLHECSYSALNDCTLDEVAGVMCYANEGCPNDWISGFGKCYKFYTKAKTIQLAASICARDNASLVAIDSIQENHFLSNIIKNSLNNIHQWHTGGKKTKNKWQWNKFVSVSDKNSKRPKKKSKSKNKRASFKTVKSAVEFDRWFPGWPSFNSKHAEPASQKGYDCLTLSDEYEDPASESPVQIDYFYWKADKCKSDEGINFICQINADKQEKVNNQDCYSDNGSSYRGNVEVTESGSHCLKWSSSTEVNEKTHPGKGLRDHSFCRNPDGDTKPWCWVSHVGRKFGFCRLPKCSEADASVETTTAMSALSPLNCPAKEFYCSSQKICIPGDFHCDNEQDCMDGEDEVSCVYALNDFNKIPNSSLSVYYNRGLYASESYKDVSDEMCAKKCVNSKKFICRSFVYDAMRRTCDLSKLNSSTVFSRIVPSVVYDYYELKKETGCGGKFQCDSGKCVEKSSLCNGKYDCKDKTDEQNC</sequence>
<dbReference type="OrthoDB" id="536948at2759"/>
<dbReference type="PROSITE" id="PS50070">
    <property type="entry name" value="KRINGLE_2"/>
    <property type="match status" value="1"/>
</dbReference>
<dbReference type="PRINTS" id="PR00258">
    <property type="entry name" value="SPERACTRCPTR"/>
</dbReference>
<dbReference type="FunFam" id="2.40.20.10:FF:000001">
    <property type="entry name" value="Urokinase-type plasminogen activator"/>
    <property type="match status" value="1"/>
</dbReference>
<dbReference type="Gene3D" id="2.40.20.10">
    <property type="entry name" value="Plasminogen Kringle 4"/>
    <property type="match status" value="1"/>
</dbReference>
<dbReference type="SMART" id="SM00202">
    <property type="entry name" value="SR"/>
    <property type="match status" value="1"/>
</dbReference>
<accession>A0A8S3YPA1</accession>
<dbReference type="InterPro" id="IPR018056">
    <property type="entry name" value="Kringle_CS"/>
</dbReference>
<evidence type="ECO:0000256" key="2">
    <source>
        <dbReference type="ARBA" id="ARBA00022525"/>
    </source>
</evidence>
<dbReference type="InterPro" id="IPR002172">
    <property type="entry name" value="LDrepeatLR_classA_rpt"/>
</dbReference>
<keyword evidence="4" id="KW-0645">Protease</keyword>
<dbReference type="SMART" id="SM00034">
    <property type="entry name" value="CLECT"/>
    <property type="match status" value="1"/>
</dbReference>
<dbReference type="InterPro" id="IPR038178">
    <property type="entry name" value="Kringle_sf"/>
</dbReference>
<dbReference type="Pfam" id="PF00051">
    <property type="entry name" value="Kringle"/>
    <property type="match status" value="1"/>
</dbReference>
<dbReference type="SUPFAM" id="SSF57414">
    <property type="entry name" value="Hairpin loop containing domain-like"/>
    <property type="match status" value="1"/>
</dbReference>
<feature type="region of interest" description="Disordered" evidence="12">
    <location>
        <begin position="289"/>
        <end position="308"/>
    </location>
</feature>
<keyword evidence="3 9" id="KW-0420">Kringle</keyword>
<gene>
    <name evidence="18" type="ORF">CUNI_LOCUS3836</name>
</gene>
<evidence type="ECO:0000256" key="7">
    <source>
        <dbReference type="ARBA" id="ARBA00022825"/>
    </source>
</evidence>
<dbReference type="PROSITE" id="PS50948">
    <property type="entry name" value="PAN"/>
    <property type="match status" value="1"/>
</dbReference>
<keyword evidence="2" id="KW-0964">Secreted</keyword>
<evidence type="ECO:0000256" key="11">
    <source>
        <dbReference type="PROSITE-ProRule" id="PRU00196"/>
    </source>
</evidence>
<dbReference type="InterPro" id="IPR001304">
    <property type="entry name" value="C-type_lectin-like"/>
</dbReference>
<dbReference type="PRINTS" id="PR00018">
    <property type="entry name" value="KRINGLE"/>
</dbReference>
<dbReference type="CDD" id="cd00108">
    <property type="entry name" value="KR"/>
    <property type="match status" value="1"/>
</dbReference>
<evidence type="ECO:0000256" key="5">
    <source>
        <dbReference type="ARBA" id="ARBA00022729"/>
    </source>
</evidence>
<dbReference type="InterPro" id="IPR016187">
    <property type="entry name" value="CTDL_fold"/>
</dbReference>
<dbReference type="InterPro" id="IPR001190">
    <property type="entry name" value="SRCR"/>
</dbReference>
<organism evidence="18 19">
    <name type="scientific">Candidula unifasciata</name>
    <dbReference type="NCBI Taxonomy" id="100452"/>
    <lineage>
        <taxon>Eukaryota</taxon>
        <taxon>Metazoa</taxon>
        <taxon>Spiralia</taxon>
        <taxon>Lophotrochozoa</taxon>
        <taxon>Mollusca</taxon>
        <taxon>Gastropoda</taxon>
        <taxon>Heterobranchia</taxon>
        <taxon>Euthyneura</taxon>
        <taxon>Panpulmonata</taxon>
        <taxon>Eupulmonata</taxon>
        <taxon>Stylommatophora</taxon>
        <taxon>Helicina</taxon>
        <taxon>Helicoidea</taxon>
        <taxon>Geomitridae</taxon>
        <taxon>Candidula</taxon>
    </lineage>
</organism>
<dbReference type="SUPFAM" id="SSF56487">
    <property type="entry name" value="SRCR-like"/>
    <property type="match status" value="1"/>
</dbReference>
<dbReference type="FunFam" id="3.10.250.10:FF:000001">
    <property type="entry name" value="Lysyl oxidase 4 isoform X1"/>
    <property type="match status" value="1"/>
</dbReference>
<evidence type="ECO:0000256" key="9">
    <source>
        <dbReference type="PROSITE-ProRule" id="PRU00121"/>
    </source>
</evidence>
<dbReference type="InterPro" id="IPR023415">
    <property type="entry name" value="LDLR_class-A_CS"/>
</dbReference>
<evidence type="ECO:0000256" key="1">
    <source>
        <dbReference type="ARBA" id="ARBA00004613"/>
    </source>
</evidence>
<dbReference type="PROSITE" id="PS01209">
    <property type="entry name" value="LDLRA_1"/>
    <property type="match status" value="1"/>
</dbReference>
<dbReference type="PANTHER" id="PTHR48071:SF28">
    <property type="entry name" value="SRCR DOMAIN-CONTAINING PROTEIN"/>
    <property type="match status" value="1"/>
</dbReference>
<evidence type="ECO:0000259" key="16">
    <source>
        <dbReference type="PROSITE" id="PS50287"/>
    </source>
</evidence>
<feature type="disulfide bond" evidence="11">
    <location>
        <begin position="174"/>
        <end position="184"/>
    </location>
</feature>
<dbReference type="SUPFAM" id="SSF57424">
    <property type="entry name" value="LDL receptor-like module"/>
    <property type="match status" value="2"/>
</dbReference>
<dbReference type="InterPro" id="IPR000001">
    <property type="entry name" value="Kringle"/>
</dbReference>
<dbReference type="EMBL" id="CAJHNH020000526">
    <property type="protein sequence ID" value="CAG5118278.1"/>
    <property type="molecule type" value="Genomic_DNA"/>
</dbReference>
<dbReference type="Pfam" id="PF00530">
    <property type="entry name" value="SRCR"/>
    <property type="match status" value="1"/>
</dbReference>
<evidence type="ECO:0000259" key="17">
    <source>
        <dbReference type="PROSITE" id="PS50948"/>
    </source>
</evidence>
<keyword evidence="6" id="KW-0378">Hydrolase</keyword>
<keyword evidence="5 13" id="KW-0732">Signal</keyword>
<dbReference type="PROSITE" id="PS50068">
    <property type="entry name" value="LDLRA_2"/>
    <property type="match status" value="2"/>
</dbReference>
<dbReference type="Pfam" id="PF00024">
    <property type="entry name" value="PAN_1"/>
    <property type="match status" value="1"/>
</dbReference>
<dbReference type="GO" id="GO:0016020">
    <property type="term" value="C:membrane"/>
    <property type="evidence" value="ECO:0007669"/>
    <property type="project" value="InterPro"/>
</dbReference>
<keyword evidence="8 11" id="KW-1015">Disulfide bond</keyword>
<feature type="disulfide bond" evidence="10">
    <location>
        <begin position="624"/>
        <end position="642"/>
    </location>
</feature>
<comment type="subcellular location">
    <subcellularLocation>
        <location evidence="1">Secreted</location>
    </subcellularLocation>
</comment>
<dbReference type="SMART" id="SM00130">
    <property type="entry name" value="KR"/>
    <property type="match status" value="1"/>
</dbReference>
<dbReference type="InterPro" id="IPR016186">
    <property type="entry name" value="C-type_lectin-like/link_sf"/>
</dbReference>
<dbReference type="CDD" id="cd00112">
    <property type="entry name" value="LDLa"/>
    <property type="match status" value="2"/>
</dbReference>
<feature type="signal peptide" evidence="13">
    <location>
        <begin position="1"/>
        <end position="19"/>
    </location>
</feature>
<dbReference type="GO" id="GO:0006508">
    <property type="term" value="P:proteolysis"/>
    <property type="evidence" value="ECO:0007669"/>
    <property type="project" value="UniProtKB-KW"/>
</dbReference>
<name>A0A8S3YPA1_9EUPU</name>
<feature type="disulfide bond" evidence="10">
    <location>
        <begin position="511"/>
        <end position="526"/>
    </location>
</feature>
<dbReference type="CDD" id="cd00037">
    <property type="entry name" value="CLECT"/>
    <property type="match status" value="1"/>
</dbReference>
<dbReference type="SMART" id="SM00192">
    <property type="entry name" value="LDLa"/>
    <property type="match status" value="2"/>
</dbReference>
<dbReference type="SUPFAM" id="SSF56436">
    <property type="entry name" value="C-type lectin-like"/>
    <property type="match status" value="1"/>
</dbReference>
<evidence type="ECO:0000313" key="19">
    <source>
        <dbReference type="Proteomes" id="UP000678393"/>
    </source>
</evidence>
<dbReference type="Gene3D" id="3.50.4.10">
    <property type="entry name" value="Hepatocyte Growth Factor"/>
    <property type="match status" value="1"/>
</dbReference>
<dbReference type="PROSITE" id="PS50287">
    <property type="entry name" value="SRCR_2"/>
    <property type="match status" value="1"/>
</dbReference>
<comment type="caution">
    <text evidence="11">Lacks conserved residue(s) required for the propagation of feature annotation.</text>
</comment>
<evidence type="ECO:0000256" key="4">
    <source>
        <dbReference type="ARBA" id="ARBA00022670"/>
    </source>
</evidence>
<proteinExistence type="predicted"/>
<dbReference type="AlphaFoldDB" id="A0A8S3YPA1"/>
<evidence type="ECO:0000256" key="8">
    <source>
        <dbReference type="ARBA" id="ARBA00023157"/>
    </source>
</evidence>
<evidence type="ECO:0000313" key="18">
    <source>
        <dbReference type="EMBL" id="CAG5118278.1"/>
    </source>
</evidence>
<evidence type="ECO:0000256" key="6">
    <source>
        <dbReference type="ARBA" id="ARBA00022801"/>
    </source>
</evidence>
<dbReference type="Proteomes" id="UP000678393">
    <property type="component" value="Unassembled WGS sequence"/>
</dbReference>
<comment type="caution">
    <text evidence="18">The sequence shown here is derived from an EMBL/GenBank/DDBJ whole genome shotgun (WGS) entry which is preliminary data.</text>
</comment>
<feature type="domain" description="Kringle" evidence="15">
    <location>
        <begin position="395"/>
        <end position="470"/>
    </location>
</feature>
<feature type="disulfide bond" evidence="10">
    <location>
        <begin position="636"/>
        <end position="651"/>
    </location>
</feature>
<dbReference type="PRINTS" id="PR00261">
    <property type="entry name" value="LDLRECEPTOR"/>
</dbReference>
<dbReference type="PANTHER" id="PTHR48071">
    <property type="entry name" value="SRCR DOMAIN-CONTAINING PROTEIN"/>
    <property type="match status" value="1"/>
</dbReference>
<dbReference type="InterPro" id="IPR036055">
    <property type="entry name" value="LDL_receptor-like_sf"/>
</dbReference>
<dbReference type="Gene3D" id="3.10.100.10">
    <property type="entry name" value="Mannose-Binding Protein A, subunit A"/>
    <property type="match status" value="1"/>
</dbReference>
<evidence type="ECO:0000259" key="15">
    <source>
        <dbReference type="PROSITE" id="PS50070"/>
    </source>
</evidence>
<dbReference type="InterPro" id="IPR013806">
    <property type="entry name" value="Kringle-like"/>
</dbReference>
<feature type="chain" id="PRO_5035882172" evidence="13">
    <location>
        <begin position="20"/>
        <end position="651"/>
    </location>
</feature>